<protein>
    <submittedName>
        <fullName evidence="1">Uncharacterized protein</fullName>
    </submittedName>
</protein>
<organism evidence="1">
    <name type="scientific">marine sediment metagenome</name>
    <dbReference type="NCBI Taxonomy" id="412755"/>
    <lineage>
        <taxon>unclassified sequences</taxon>
        <taxon>metagenomes</taxon>
        <taxon>ecological metagenomes</taxon>
    </lineage>
</organism>
<sequence>MNQSLIFFPIRKYLEGYALKMQEKGFEDGRAYMDWFENGKTIKKQVRVWLNIKWKTDKASKTGIST</sequence>
<reference evidence="1" key="1">
    <citation type="journal article" date="2015" name="Nature">
        <title>Complex archaea that bridge the gap between prokaryotes and eukaryotes.</title>
        <authorList>
            <person name="Spang A."/>
            <person name="Saw J.H."/>
            <person name="Jorgensen S.L."/>
            <person name="Zaremba-Niedzwiedzka K."/>
            <person name="Martijn J."/>
            <person name="Lind A.E."/>
            <person name="van Eijk R."/>
            <person name="Schleper C."/>
            <person name="Guy L."/>
            <person name="Ettema T.J."/>
        </authorList>
    </citation>
    <scope>NUCLEOTIDE SEQUENCE</scope>
</reference>
<dbReference type="AlphaFoldDB" id="A0A0F9F1H6"/>
<proteinExistence type="predicted"/>
<gene>
    <name evidence="1" type="ORF">LCGC14_2007080</name>
</gene>
<evidence type="ECO:0000313" key="1">
    <source>
        <dbReference type="EMBL" id="KKL80199.1"/>
    </source>
</evidence>
<comment type="caution">
    <text evidence="1">The sequence shown here is derived from an EMBL/GenBank/DDBJ whole genome shotgun (WGS) entry which is preliminary data.</text>
</comment>
<accession>A0A0F9F1H6</accession>
<name>A0A0F9F1H6_9ZZZZ</name>
<dbReference type="EMBL" id="LAZR01022925">
    <property type="protein sequence ID" value="KKL80199.1"/>
    <property type="molecule type" value="Genomic_DNA"/>
</dbReference>